<dbReference type="InterPro" id="IPR007016">
    <property type="entry name" value="O-antigen_ligase-rel_domated"/>
</dbReference>
<feature type="transmembrane region" description="Helical" evidence="5">
    <location>
        <begin position="399"/>
        <end position="425"/>
    </location>
</feature>
<feature type="transmembrane region" description="Helical" evidence="5">
    <location>
        <begin position="242"/>
        <end position="259"/>
    </location>
</feature>
<keyword evidence="3 5" id="KW-1133">Transmembrane helix</keyword>
<feature type="transmembrane region" description="Helical" evidence="5">
    <location>
        <begin position="271"/>
        <end position="295"/>
    </location>
</feature>
<dbReference type="PANTHER" id="PTHR37422:SF17">
    <property type="entry name" value="O-ANTIGEN LIGASE"/>
    <property type="match status" value="1"/>
</dbReference>
<reference evidence="7 8" key="1">
    <citation type="submission" date="2018-04" db="EMBL/GenBank/DDBJ databases">
        <title>The genome sequence of Caulobacter sp. 736.</title>
        <authorList>
            <person name="Gao J."/>
            <person name="Sun J."/>
        </authorList>
    </citation>
    <scope>NUCLEOTIDE SEQUENCE [LARGE SCALE GENOMIC DNA]</scope>
    <source>
        <strain evidence="7 8">736</strain>
    </source>
</reference>
<dbReference type="GO" id="GO:0016020">
    <property type="term" value="C:membrane"/>
    <property type="evidence" value="ECO:0007669"/>
    <property type="project" value="UniProtKB-SubCell"/>
</dbReference>
<gene>
    <name evidence="7" type="ORF">DDF65_07000</name>
</gene>
<dbReference type="InterPro" id="IPR051533">
    <property type="entry name" value="WaaL-like"/>
</dbReference>
<feature type="transmembrane region" description="Helical" evidence="5">
    <location>
        <begin position="67"/>
        <end position="87"/>
    </location>
</feature>
<feature type="transmembrane region" description="Helical" evidence="5">
    <location>
        <begin position="188"/>
        <end position="208"/>
    </location>
</feature>
<protein>
    <recommendedName>
        <fullName evidence="6">O-antigen ligase-related domain-containing protein</fullName>
    </recommendedName>
</protein>
<feature type="transmembrane region" description="Helical" evidence="5">
    <location>
        <begin position="99"/>
        <end position="118"/>
    </location>
</feature>
<evidence type="ECO:0000313" key="8">
    <source>
        <dbReference type="Proteomes" id="UP000244913"/>
    </source>
</evidence>
<sequence>MIHPMTLVNDSPSHRRAAQAKVSGAVRRESQLKALLTTILILCLWRASGMSYGYPSRFDEGGSGDNVFVMKALLYSLIPLILLYAALEAGRVKQMIQKTPISVVIIFTACVASVFWSINMGASTRGLTAVSLITIAALMYRLRYGAADTWNTVYTFMVVSAIANVAYTIVFPQFAIMGGAYQGMVKGMFYHKNLMGHFFSLGFFIIFLNSQHRYGPTFHGVVKTVATACALGLVVLARSSTALMMIGVGMTVIVGLNATRALKSKPARVGLILGTTVVMAALIVVSYNIVIATIAEAFGKDATLSGRSNIWDQLLPLVYDRPLFGYGFAVFRQPEVFDQFVRASWNVSSTHSTYLELCLNIGVPGAAALLFLILVRLFAKIAPSPASVPVQRQQRLEVIIILLVLVASGLDAGMLLAPIVLWPLIVISLPASFEAAPARRPLRRPAFVSRGVA</sequence>
<evidence type="ECO:0000256" key="4">
    <source>
        <dbReference type="ARBA" id="ARBA00023136"/>
    </source>
</evidence>
<feature type="transmembrane region" description="Helical" evidence="5">
    <location>
        <begin position="220"/>
        <end position="236"/>
    </location>
</feature>
<feature type="transmembrane region" description="Helical" evidence="5">
    <location>
        <begin position="354"/>
        <end position="378"/>
    </location>
</feature>
<comment type="subcellular location">
    <subcellularLocation>
        <location evidence="1">Membrane</location>
        <topology evidence="1">Multi-pass membrane protein</topology>
    </subcellularLocation>
</comment>
<feature type="domain" description="O-antigen ligase-related" evidence="6">
    <location>
        <begin position="226"/>
        <end position="369"/>
    </location>
</feature>
<proteinExistence type="predicted"/>
<keyword evidence="2 5" id="KW-0812">Transmembrane</keyword>
<organism evidence="7 8">
    <name type="scientific">Caulobacter radicis</name>
    <dbReference type="NCBI Taxonomy" id="2172650"/>
    <lineage>
        <taxon>Bacteria</taxon>
        <taxon>Pseudomonadati</taxon>
        <taxon>Pseudomonadota</taxon>
        <taxon>Alphaproteobacteria</taxon>
        <taxon>Caulobacterales</taxon>
        <taxon>Caulobacteraceae</taxon>
        <taxon>Caulobacter</taxon>
    </lineage>
</organism>
<feature type="transmembrane region" description="Helical" evidence="5">
    <location>
        <begin position="34"/>
        <end position="55"/>
    </location>
</feature>
<feature type="transmembrane region" description="Helical" evidence="5">
    <location>
        <begin position="124"/>
        <end position="142"/>
    </location>
</feature>
<keyword evidence="4 5" id="KW-0472">Membrane</keyword>
<accession>A0A2T9JPA9</accession>
<evidence type="ECO:0000256" key="3">
    <source>
        <dbReference type="ARBA" id="ARBA00022989"/>
    </source>
</evidence>
<dbReference type="PANTHER" id="PTHR37422">
    <property type="entry name" value="TEICHURONIC ACID BIOSYNTHESIS PROTEIN TUAE"/>
    <property type="match status" value="1"/>
</dbReference>
<dbReference type="Pfam" id="PF04932">
    <property type="entry name" value="Wzy_C"/>
    <property type="match status" value="1"/>
</dbReference>
<dbReference type="EMBL" id="QDKP01000021">
    <property type="protein sequence ID" value="PVM85545.1"/>
    <property type="molecule type" value="Genomic_DNA"/>
</dbReference>
<dbReference type="Proteomes" id="UP000244913">
    <property type="component" value="Unassembled WGS sequence"/>
</dbReference>
<evidence type="ECO:0000259" key="6">
    <source>
        <dbReference type="Pfam" id="PF04932"/>
    </source>
</evidence>
<keyword evidence="8" id="KW-1185">Reference proteome</keyword>
<name>A0A2T9JPA9_9CAUL</name>
<feature type="transmembrane region" description="Helical" evidence="5">
    <location>
        <begin position="154"/>
        <end position="176"/>
    </location>
</feature>
<evidence type="ECO:0000256" key="5">
    <source>
        <dbReference type="SAM" id="Phobius"/>
    </source>
</evidence>
<dbReference type="AlphaFoldDB" id="A0A2T9JPA9"/>
<comment type="caution">
    <text evidence="7">The sequence shown here is derived from an EMBL/GenBank/DDBJ whole genome shotgun (WGS) entry which is preliminary data.</text>
</comment>
<evidence type="ECO:0000313" key="7">
    <source>
        <dbReference type="EMBL" id="PVM85545.1"/>
    </source>
</evidence>
<evidence type="ECO:0000256" key="1">
    <source>
        <dbReference type="ARBA" id="ARBA00004141"/>
    </source>
</evidence>
<evidence type="ECO:0000256" key="2">
    <source>
        <dbReference type="ARBA" id="ARBA00022692"/>
    </source>
</evidence>